<dbReference type="Proteomes" id="UP000321776">
    <property type="component" value="Unassembled WGS sequence"/>
</dbReference>
<reference evidence="2 3" key="1">
    <citation type="journal article" date="2018" name="Int. J. Syst. Evol. Microbiol.">
        <title>Paraburkholderia azotifigens sp. nov., a nitrogen-fixing bacterium isolated from paddy soil.</title>
        <authorList>
            <person name="Choi G.M."/>
            <person name="Im W.T."/>
        </authorList>
    </citation>
    <scope>NUCLEOTIDE SEQUENCE [LARGE SCALE GENOMIC DNA]</scope>
    <source>
        <strain evidence="2 3">NF 2-5-3</strain>
    </source>
</reference>
<evidence type="ECO:0000313" key="2">
    <source>
        <dbReference type="EMBL" id="TXC82343.1"/>
    </source>
</evidence>
<protein>
    <recommendedName>
        <fullName evidence="5">Transposase</fullName>
    </recommendedName>
</protein>
<accession>A0A5C6VAC0</accession>
<organism evidence="2 3">
    <name type="scientific">Paraburkholderia azotifigens</name>
    <dbReference type="NCBI Taxonomy" id="2057004"/>
    <lineage>
        <taxon>Bacteria</taxon>
        <taxon>Pseudomonadati</taxon>
        <taxon>Pseudomonadota</taxon>
        <taxon>Betaproteobacteria</taxon>
        <taxon>Burkholderiales</taxon>
        <taxon>Burkholderiaceae</taxon>
        <taxon>Paraburkholderia</taxon>
    </lineage>
</organism>
<dbReference type="Proteomes" id="UP001481677">
    <property type="component" value="Unassembled WGS sequence"/>
</dbReference>
<dbReference type="AlphaFoldDB" id="A0A5C6VAC0"/>
<evidence type="ECO:0000313" key="4">
    <source>
        <dbReference type="Proteomes" id="UP001481677"/>
    </source>
</evidence>
<proteinExistence type="predicted"/>
<dbReference type="RefSeq" id="WP_147235013.1">
    <property type="nucleotide sequence ID" value="NZ_JAZHFZ010000036.1"/>
</dbReference>
<dbReference type="EMBL" id="VOQS01000003">
    <property type="protein sequence ID" value="TXC82343.1"/>
    <property type="molecule type" value="Genomic_DNA"/>
</dbReference>
<name>A0A5C6VAC0_9BURK</name>
<reference evidence="1 4" key="3">
    <citation type="submission" date="2024-01" db="EMBL/GenBank/DDBJ databases">
        <title>The diversity of rhizobia nodulating Mimosa spp. in eleven states of Brazil covering several biomes is determined by host plant, location, and edaphic factors.</title>
        <authorList>
            <person name="Rouws L."/>
            <person name="Barauna A."/>
            <person name="Beukes C."/>
            <person name="De Faria S.M."/>
            <person name="Gross E."/>
            <person name="Dos Reis Junior F.B."/>
            <person name="Simon M."/>
            <person name="Maluk M."/>
            <person name="Odee D.W."/>
            <person name="Kenicer G."/>
            <person name="Young J.P.W."/>
            <person name="Reis V.M."/>
            <person name="Zilli J."/>
            <person name="James E.K."/>
        </authorList>
    </citation>
    <scope>NUCLEOTIDE SEQUENCE [LARGE SCALE GENOMIC DNA]</scope>
    <source>
        <strain evidence="1 4">JPY530</strain>
    </source>
</reference>
<evidence type="ECO:0008006" key="5">
    <source>
        <dbReference type="Google" id="ProtNLM"/>
    </source>
</evidence>
<evidence type="ECO:0000313" key="3">
    <source>
        <dbReference type="Proteomes" id="UP000321776"/>
    </source>
</evidence>
<dbReference type="EMBL" id="JAZHGA010000035">
    <property type="protein sequence ID" value="MEM5344539.1"/>
    <property type="molecule type" value="Genomic_DNA"/>
</dbReference>
<comment type="caution">
    <text evidence="2">The sequence shown here is derived from an EMBL/GenBank/DDBJ whole genome shotgun (WGS) entry which is preliminary data.</text>
</comment>
<gene>
    <name evidence="2" type="ORF">FRZ40_17805</name>
    <name evidence="1" type="ORF">V4C56_33555</name>
</gene>
<sequence length="77" mass="8961">MQVDQAKQPRHDRPVREVVKCSRWLLLCDPNNLEPAQSVHLKELLVASQPMLCEGDYSARKREASMEVPDFSRSRQR</sequence>
<evidence type="ECO:0000313" key="1">
    <source>
        <dbReference type="EMBL" id="MEM5344539.1"/>
    </source>
</evidence>
<keyword evidence="4" id="KW-1185">Reference proteome</keyword>
<reference evidence="2" key="2">
    <citation type="submission" date="2019-08" db="EMBL/GenBank/DDBJ databases">
        <authorList>
            <person name="Im W.-T."/>
        </authorList>
    </citation>
    <scope>NUCLEOTIDE SEQUENCE</scope>
    <source>
        <strain evidence="2">NF 2-5-3</strain>
    </source>
</reference>